<keyword evidence="4" id="KW-0677">Repeat</keyword>
<dbReference type="Gene3D" id="3.30.430.20">
    <property type="entry name" value="Gnk2 domain, C-X8-C-X2-C motif"/>
    <property type="match status" value="2"/>
</dbReference>
<dbReference type="PANTHER" id="PTHR32411">
    <property type="entry name" value="CYSTEINE-RICH REPEAT SECRETORY PROTEIN 38-RELATED"/>
    <property type="match status" value="1"/>
</dbReference>
<evidence type="ECO:0000256" key="3">
    <source>
        <dbReference type="ARBA" id="ARBA00022729"/>
    </source>
</evidence>
<reference evidence="9" key="1">
    <citation type="journal article" date="2024" name="IScience">
        <title>Strigolactones Initiate the Formation of Haustorium-like Structures in Castilleja.</title>
        <authorList>
            <person name="Buerger M."/>
            <person name="Peterson D."/>
            <person name="Chory J."/>
        </authorList>
    </citation>
    <scope>NUCLEOTIDE SEQUENCE [LARGE SCALE GENOMIC DNA]</scope>
</reference>
<feature type="signal peptide" evidence="6">
    <location>
        <begin position="1"/>
        <end position="21"/>
    </location>
</feature>
<organism evidence="8 9">
    <name type="scientific">Castilleja foliolosa</name>
    <dbReference type="NCBI Taxonomy" id="1961234"/>
    <lineage>
        <taxon>Eukaryota</taxon>
        <taxon>Viridiplantae</taxon>
        <taxon>Streptophyta</taxon>
        <taxon>Embryophyta</taxon>
        <taxon>Tracheophyta</taxon>
        <taxon>Spermatophyta</taxon>
        <taxon>Magnoliopsida</taxon>
        <taxon>eudicotyledons</taxon>
        <taxon>Gunneridae</taxon>
        <taxon>Pentapetalae</taxon>
        <taxon>asterids</taxon>
        <taxon>lamiids</taxon>
        <taxon>Lamiales</taxon>
        <taxon>Orobanchaceae</taxon>
        <taxon>Pedicularideae</taxon>
        <taxon>Castillejinae</taxon>
        <taxon>Castilleja</taxon>
    </lineage>
</organism>
<accession>A0ABD3BDK5</accession>
<sequence>MGFYILTSILISLILIPTATSQESDQLYKICSNKSQTYTPTFADNLNTLLDDLYFNTSRHDGFWKARHGPVYGLALCRGDVSPDYCDFCLYDARCKIKQRCDKQSAIVWYDYCFMKYSDYDFFGEIDDKNKVRLYNTENSTDPKEFYKTTKGLLSNVSRMAVKTSRMFASGEIKETKKNETIYAMAQCSRDLSKENCTRCLGGAVDELYEFTAKSCPIGGRTLMGSCNVRYEIYAFLNDQPKRV</sequence>
<dbReference type="EMBL" id="JAVIJP010000100">
    <property type="protein sequence ID" value="KAL3615259.1"/>
    <property type="molecule type" value="Genomic_DNA"/>
</dbReference>
<comment type="subcellular location">
    <subcellularLocation>
        <location evidence="1">Secreted</location>
    </subcellularLocation>
</comment>
<dbReference type="Pfam" id="PF01657">
    <property type="entry name" value="Stress-antifung"/>
    <property type="match status" value="2"/>
</dbReference>
<protein>
    <recommendedName>
        <fullName evidence="7">Gnk2-homologous domain-containing protein</fullName>
    </recommendedName>
</protein>
<feature type="domain" description="Gnk2-homologous" evidence="7">
    <location>
        <begin position="128"/>
        <end position="236"/>
    </location>
</feature>
<evidence type="ECO:0000256" key="5">
    <source>
        <dbReference type="ARBA" id="ARBA00038515"/>
    </source>
</evidence>
<evidence type="ECO:0000256" key="2">
    <source>
        <dbReference type="ARBA" id="ARBA00022525"/>
    </source>
</evidence>
<dbReference type="AlphaFoldDB" id="A0ABD3BDK5"/>
<name>A0ABD3BDK5_9LAMI</name>
<keyword evidence="2" id="KW-0964">Secreted</keyword>
<dbReference type="PANTHER" id="PTHR32411:SF43">
    <property type="entry name" value="CYSTEINE-RICH REPEAT SECRETORY PROTEIN 38"/>
    <property type="match status" value="1"/>
</dbReference>
<comment type="similarity">
    <text evidence="5">Belongs to the cysteine-rich repeat secretory protein family.</text>
</comment>
<dbReference type="PROSITE" id="PS51473">
    <property type="entry name" value="GNK2"/>
    <property type="match status" value="2"/>
</dbReference>
<dbReference type="InterPro" id="IPR002902">
    <property type="entry name" value="GNK2"/>
</dbReference>
<comment type="caution">
    <text evidence="8">The sequence shown here is derived from an EMBL/GenBank/DDBJ whole genome shotgun (WGS) entry which is preliminary data.</text>
</comment>
<evidence type="ECO:0000256" key="4">
    <source>
        <dbReference type="ARBA" id="ARBA00022737"/>
    </source>
</evidence>
<evidence type="ECO:0000313" key="8">
    <source>
        <dbReference type="EMBL" id="KAL3615259.1"/>
    </source>
</evidence>
<proteinExistence type="inferred from homology"/>
<feature type="chain" id="PRO_5044835851" description="Gnk2-homologous domain-containing protein" evidence="6">
    <location>
        <begin position="22"/>
        <end position="244"/>
    </location>
</feature>
<dbReference type="Proteomes" id="UP001632038">
    <property type="component" value="Unassembled WGS sequence"/>
</dbReference>
<dbReference type="CDD" id="cd23509">
    <property type="entry name" value="Gnk2-like"/>
    <property type="match status" value="2"/>
</dbReference>
<dbReference type="InterPro" id="IPR050581">
    <property type="entry name" value="CRR_secretory_protein"/>
</dbReference>
<keyword evidence="3 6" id="KW-0732">Signal</keyword>
<keyword evidence="9" id="KW-1185">Reference proteome</keyword>
<feature type="domain" description="Gnk2-homologous" evidence="7">
    <location>
        <begin position="24"/>
        <end position="122"/>
    </location>
</feature>
<evidence type="ECO:0000256" key="1">
    <source>
        <dbReference type="ARBA" id="ARBA00004613"/>
    </source>
</evidence>
<dbReference type="GO" id="GO:0005576">
    <property type="term" value="C:extracellular region"/>
    <property type="evidence" value="ECO:0007669"/>
    <property type="project" value="UniProtKB-SubCell"/>
</dbReference>
<evidence type="ECO:0000313" key="9">
    <source>
        <dbReference type="Proteomes" id="UP001632038"/>
    </source>
</evidence>
<dbReference type="InterPro" id="IPR038408">
    <property type="entry name" value="GNK2_sf"/>
</dbReference>
<evidence type="ECO:0000259" key="7">
    <source>
        <dbReference type="PROSITE" id="PS51473"/>
    </source>
</evidence>
<dbReference type="FunFam" id="3.30.430.20:FF:000002">
    <property type="entry name" value="Cysteine-rich receptor-like protein kinase 10"/>
    <property type="match status" value="1"/>
</dbReference>
<evidence type="ECO:0000256" key="6">
    <source>
        <dbReference type="SAM" id="SignalP"/>
    </source>
</evidence>
<gene>
    <name evidence="8" type="ORF">CASFOL_040920</name>
</gene>